<dbReference type="EMBL" id="CP015608">
    <property type="protein sequence ID" value="APT48333.1"/>
    <property type="molecule type" value="Genomic_DNA"/>
</dbReference>
<accession>A0A1L6ZPA3</accession>
<dbReference type="Proteomes" id="UP000185426">
    <property type="component" value="Plasmid unnamed1"/>
</dbReference>
<gene>
    <name evidence="1" type="ORF">BSA145_20940</name>
</gene>
<keyword evidence="1" id="KW-0614">Plasmid</keyword>
<dbReference type="RefSeq" id="WP_075623760.1">
    <property type="nucleotide sequence ID" value="NZ_CP015608.1"/>
</dbReference>
<proteinExistence type="predicted"/>
<reference evidence="1 2" key="1">
    <citation type="submission" date="2016-05" db="EMBL/GenBank/DDBJ databases">
        <title>Complete Genome and Methylome Analysis of Psychrotrophic Bacterial Isolates from Antarctic Lake Untersee.</title>
        <authorList>
            <person name="Fomenkov A."/>
            <person name="Akimov V.N."/>
            <person name="Vasilyeva L.V."/>
            <person name="Andersen D."/>
            <person name="Vincze T."/>
            <person name="Roberts R.J."/>
        </authorList>
    </citation>
    <scope>NUCLEOTIDE SEQUENCE [LARGE SCALE GENOMIC DNA]</scope>
    <source>
        <strain evidence="1 2">U14-5</strain>
        <plasmid evidence="1 2">unnamed1</plasmid>
    </source>
</reference>
<evidence type="ECO:0000313" key="1">
    <source>
        <dbReference type="EMBL" id="APT48333.1"/>
    </source>
</evidence>
<sequence>MNFTTEQKNIICDLFQEYEREELEYTPEHLQEIDYNSFLGYAELMLASRNYCDDSNKVEQELISILLSNRTKNDEYSDELINAFKNALINQ</sequence>
<organism evidence="1 2">
    <name type="scientific">Bacillus safensis</name>
    <dbReference type="NCBI Taxonomy" id="561879"/>
    <lineage>
        <taxon>Bacteria</taxon>
        <taxon>Bacillati</taxon>
        <taxon>Bacillota</taxon>
        <taxon>Bacilli</taxon>
        <taxon>Bacillales</taxon>
        <taxon>Bacillaceae</taxon>
        <taxon>Bacillus</taxon>
    </lineage>
</organism>
<dbReference type="AlphaFoldDB" id="A0A1L6ZPA3"/>
<protein>
    <submittedName>
        <fullName evidence="1">Uncharacterized protein</fullName>
    </submittedName>
</protein>
<name>A0A1L6ZPA3_BACIA</name>
<evidence type="ECO:0000313" key="2">
    <source>
        <dbReference type="Proteomes" id="UP000185426"/>
    </source>
</evidence>
<geneLocation type="plasmid" evidence="1 2">
    <name>unnamed1</name>
</geneLocation>